<dbReference type="EMBL" id="CAADRA010007248">
    <property type="protein sequence ID" value="VFT99636.1"/>
    <property type="molecule type" value="Genomic_DNA"/>
</dbReference>
<sequence length="969" mass="110085">MDLNRIRSFLNEAELSEESCKEQLEDLKNWMANPQLATDPLNVVNVIDLYNTSRKCVLHETHKDVALQIRALACFLLKRLISPGISESLDLLRCFSRTGHVLRGTCIDTQVIATPQKCFEEAIEIYKTVGLHHISKSKSGVDLQAICEDIWDAFEGHLCCLPLSSIDEMVEDIQELRMIIPYLPQNAQNFVKLIIKLAESHRKVDSRDCEATLLGTALELIETLDNFKKKSYKRTVLSRLVDVYVEMEWFDKAETCWRILMNPETPQGLVSGVNLYSKMKVYPKAVVLIEKLQELDNYDAASEATRMYSHAVGFEDATTIPLWETLKLNFPPHSIEIELDLAGELAFSKTKRLRQDSCVLIANVARRVAQLSPEQMSRLKKIIHDSSCNASNYDHHEELFCWTEVALLISNSTSERATCRRMMSSAKLKLGENDIALQFALDALKEEPSKKSLFAYFRVLVADGSSTPESLESIIVQLIGCDDFDVYDLVAFGKEAHQYNNQAMVLQVCETLGRLLSERILATSEMPQLPIGVLFQNMAQLNNSQVGVAEEVSIEKFMNILSDMLEVTEKMDPIHVDTSFGPPEVMEWFYGVCHNIGVNTQNWKCFTEAAKIAVQTKRLFPSRATKIHDREGKCMLAAICLRMKALDTLSSNELKEVASIIEVHDNPPHQEQPDVQDYLATSLFMIKIKLNDFWGKHFIEDYTKKMDRESMKFRKLGDYVFVASKTTNTEQKQTIQHMLDLREEKEFSPEDGVPKRIEKCENLTAGQELNLADLHLSVLPSQIMRMSTLRTLNLRNNCLISLPVDFVESFPLLETLNLAQNQLTHLPPDIGGLQKLKKCFIQDNHLKSLPMSLMSCNKLEELFAQHNTICEIPEEFALLSSLQSLSVADNELKTLPKALNSLVKLKLVDLSGNALTEVPEHLRRLHDRHAVLHSRQKRRELITRALKIKSAVKQSLKNHAREVSLALSK</sequence>
<evidence type="ECO:0000313" key="4">
    <source>
        <dbReference type="EMBL" id="VFT99636.1"/>
    </source>
</evidence>
<protein>
    <submittedName>
        <fullName evidence="4">Aste57867_22987 protein</fullName>
    </submittedName>
</protein>
<dbReference type="PROSITE" id="PS51450">
    <property type="entry name" value="LRR"/>
    <property type="match status" value="2"/>
</dbReference>
<proteinExistence type="predicted"/>
<keyword evidence="2" id="KW-0677">Repeat</keyword>
<dbReference type="PANTHER" id="PTHR48051:SF1">
    <property type="entry name" value="RAS SUPPRESSOR PROTEIN 1"/>
    <property type="match status" value="1"/>
</dbReference>
<dbReference type="AlphaFoldDB" id="A0A485LM04"/>
<keyword evidence="5" id="KW-1185">Reference proteome</keyword>
<evidence type="ECO:0000313" key="3">
    <source>
        <dbReference type="EMBL" id="KAF0685059.1"/>
    </source>
</evidence>
<dbReference type="PANTHER" id="PTHR48051">
    <property type="match status" value="1"/>
</dbReference>
<dbReference type="GO" id="GO:0005737">
    <property type="term" value="C:cytoplasm"/>
    <property type="evidence" value="ECO:0007669"/>
    <property type="project" value="TreeGrafter"/>
</dbReference>
<keyword evidence="1" id="KW-0433">Leucine-rich repeat</keyword>
<name>A0A485LM04_9STRA</name>
<evidence type="ECO:0000256" key="1">
    <source>
        <dbReference type="ARBA" id="ARBA00022614"/>
    </source>
</evidence>
<dbReference type="SUPFAM" id="SSF52058">
    <property type="entry name" value="L domain-like"/>
    <property type="match status" value="1"/>
</dbReference>
<dbReference type="InterPro" id="IPR001611">
    <property type="entry name" value="Leu-rich_rpt"/>
</dbReference>
<dbReference type="Gene3D" id="3.80.10.10">
    <property type="entry name" value="Ribonuclease Inhibitor"/>
    <property type="match status" value="1"/>
</dbReference>
<dbReference type="InterPro" id="IPR003591">
    <property type="entry name" value="Leu-rich_rpt_typical-subtyp"/>
</dbReference>
<dbReference type="SMART" id="SM00369">
    <property type="entry name" value="LRR_TYP"/>
    <property type="match status" value="4"/>
</dbReference>
<reference evidence="4 5" key="1">
    <citation type="submission" date="2019-03" db="EMBL/GenBank/DDBJ databases">
        <authorList>
            <person name="Gaulin E."/>
            <person name="Dumas B."/>
        </authorList>
    </citation>
    <scope>NUCLEOTIDE SEQUENCE [LARGE SCALE GENOMIC DNA]</scope>
    <source>
        <strain evidence="4">CBS 568.67</strain>
    </source>
</reference>
<accession>A0A485LM04</accession>
<dbReference type="EMBL" id="VJMH01007222">
    <property type="protein sequence ID" value="KAF0685059.1"/>
    <property type="molecule type" value="Genomic_DNA"/>
</dbReference>
<evidence type="ECO:0000313" key="5">
    <source>
        <dbReference type="Proteomes" id="UP000332933"/>
    </source>
</evidence>
<dbReference type="Pfam" id="PF00560">
    <property type="entry name" value="LRR_1"/>
    <property type="match status" value="1"/>
</dbReference>
<dbReference type="InterPro" id="IPR050216">
    <property type="entry name" value="LRR_domain-containing"/>
</dbReference>
<dbReference type="Proteomes" id="UP000332933">
    <property type="component" value="Unassembled WGS sequence"/>
</dbReference>
<organism evidence="4 5">
    <name type="scientific">Aphanomyces stellatus</name>
    <dbReference type="NCBI Taxonomy" id="120398"/>
    <lineage>
        <taxon>Eukaryota</taxon>
        <taxon>Sar</taxon>
        <taxon>Stramenopiles</taxon>
        <taxon>Oomycota</taxon>
        <taxon>Saprolegniomycetes</taxon>
        <taxon>Saprolegniales</taxon>
        <taxon>Verrucalvaceae</taxon>
        <taxon>Aphanomyces</taxon>
    </lineage>
</organism>
<dbReference type="OrthoDB" id="65716at2759"/>
<reference evidence="3" key="2">
    <citation type="submission" date="2019-06" db="EMBL/GenBank/DDBJ databases">
        <title>Genomics analysis of Aphanomyces spp. identifies a new class of oomycete effector associated with host adaptation.</title>
        <authorList>
            <person name="Gaulin E."/>
        </authorList>
    </citation>
    <scope>NUCLEOTIDE SEQUENCE</scope>
    <source>
        <strain evidence="3">CBS 578.67</strain>
    </source>
</reference>
<dbReference type="InterPro" id="IPR032675">
    <property type="entry name" value="LRR_dom_sf"/>
</dbReference>
<evidence type="ECO:0000256" key="2">
    <source>
        <dbReference type="ARBA" id="ARBA00022737"/>
    </source>
</evidence>
<dbReference type="SMART" id="SM00364">
    <property type="entry name" value="LRR_BAC"/>
    <property type="match status" value="6"/>
</dbReference>
<gene>
    <name evidence="4" type="primary">Aste57867_22987</name>
    <name evidence="3" type="ORF">As57867_022916</name>
    <name evidence="4" type="ORF">ASTE57867_22987</name>
</gene>